<reference evidence="1 2" key="1">
    <citation type="journal article" date="2021" name="Int. J. Syst. Evol. Microbiol.">
        <title>Steroidobacter gossypii sp. nov., isolated from soil of cotton cropping field.</title>
        <authorList>
            <person name="Huang R."/>
            <person name="Yang S."/>
            <person name="Zhen C."/>
            <person name="Liu W."/>
        </authorList>
    </citation>
    <scope>NUCLEOTIDE SEQUENCE [LARGE SCALE GENOMIC DNA]</scope>
    <source>
        <strain evidence="1 2">S1-65</strain>
    </source>
</reference>
<gene>
    <name evidence="1" type="ORF">JM946_17235</name>
</gene>
<evidence type="ECO:0000313" key="1">
    <source>
        <dbReference type="EMBL" id="MBM0106475.1"/>
    </source>
</evidence>
<dbReference type="Proteomes" id="UP000661077">
    <property type="component" value="Unassembled WGS sequence"/>
</dbReference>
<sequence>MKYIEHNFLPGREFIDIVDLTEQLRDWTATIADVRIHGATHERPIGSIGNDPPSYQQ</sequence>
<name>A0ABS1WZS2_9GAMM</name>
<organism evidence="1 2">
    <name type="scientific">Steroidobacter gossypii</name>
    <dbReference type="NCBI Taxonomy" id="2805490"/>
    <lineage>
        <taxon>Bacteria</taxon>
        <taxon>Pseudomonadati</taxon>
        <taxon>Pseudomonadota</taxon>
        <taxon>Gammaproteobacteria</taxon>
        <taxon>Steroidobacterales</taxon>
        <taxon>Steroidobacteraceae</taxon>
        <taxon>Steroidobacter</taxon>
    </lineage>
</organism>
<protein>
    <submittedName>
        <fullName evidence="1">Uncharacterized protein</fullName>
    </submittedName>
</protein>
<comment type="caution">
    <text evidence="1">The sequence shown here is derived from an EMBL/GenBank/DDBJ whole genome shotgun (WGS) entry which is preliminary data.</text>
</comment>
<keyword evidence="2" id="KW-1185">Reference proteome</keyword>
<accession>A0ABS1WZS2</accession>
<proteinExistence type="predicted"/>
<evidence type="ECO:0000313" key="2">
    <source>
        <dbReference type="Proteomes" id="UP000661077"/>
    </source>
</evidence>
<dbReference type="RefSeq" id="WP_203168572.1">
    <property type="nucleotide sequence ID" value="NZ_JAEVLS010000003.1"/>
</dbReference>
<dbReference type="EMBL" id="JAEVLS010000003">
    <property type="protein sequence ID" value="MBM0106475.1"/>
    <property type="molecule type" value="Genomic_DNA"/>
</dbReference>